<keyword evidence="1" id="KW-1133">Transmembrane helix</keyword>
<name>A0ABD4LMS6_BACCE</name>
<protein>
    <submittedName>
        <fullName evidence="2">Uncharacterized protein</fullName>
    </submittedName>
</protein>
<evidence type="ECO:0000256" key="1">
    <source>
        <dbReference type="SAM" id="Phobius"/>
    </source>
</evidence>
<feature type="transmembrane region" description="Helical" evidence="1">
    <location>
        <begin position="12"/>
        <end position="31"/>
    </location>
</feature>
<dbReference type="EMBL" id="JAEFBZ010000007">
    <property type="protein sequence ID" value="MBK1611815.1"/>
    <property type="molecule type" value="Genomic_DNA"/>
</dbReference>
<comment type="caution">
    <text evidence="2">The sequence shown here is derived from an EMBL/GenBank/DDBJ whole genome shotgun (WGS) entry which is preliminary data.</text>
</comment>
<sequence>MNTLITDLTWWQISLLGIYSLYTLVRAFWIFNSGLKNATIGYGANSVKLYHILWMILDIPAIVLGTLFPLLKRVFSIPVIPLKSNKK</sequence>
<gene>
    <name evidence="2" type="ORF">JCR31_28705</name>
</gene>
<proteinExistence type="predicted"/>
<dbReference type="AlphaFoldDB" id="A0ABD4LMS6"/>
<evidence type="ECO:0000313" key="2">
    <source>
        <dbReference type="EMBL" id="MBK1611815.1"/>
    </source>
</evidence>
<accession>A0ABD4LMS6</accession>
<dbReference type="RefSeq" id="WP_200152648.1">
    <property type="nucleotide sequence ID" value="NZ_JAEFBZ010000007.1"/>
</dbReference>
<reference evidence="2 3" key="1">
    <citation type="submission" date="2020-12" db="EMBL/GenBank/DDBJ databases">
        <title>Genome assembly for a thermostable protease producing Bacillus cereus MAKP1 strain isolated from chicken gut.</title>
        <authorList>
            <person name="Malaviya A."/>
        </authorList>
    </citation>
    <scope>NUCLEOTIDE SEQUENCE [LARGE SCALE GENOMIC DNA]</scope>
    <source>
        <strain evidence="2 3">MAKP1</strain>
    </source>
</reference>
<evidence type="ECO:0000313" key="3">
    <source>
        <dbReference type="Proteomes" id="UP000613452"/>
    </source>
</evidence>
<dbReference type="Proteomes" id="UP000613452">
    <property type="component" value="Unassembled WGS sequence"/>
</dbReference>
<keyword evidence="1" id="KW-0812">Transmembrane</keyword>
<keyword evidence="1" id="KW-0472">Membrane</keyword>
<organism evidence="2 3">
    <name type="scientific">Bacillus cereus</name>
    <dbReference type="NCBI Taxonomy" id="1396"/>
    <lineage>
        <taxon>Bacteria</taxon>
        <taxon>Bacillati</taxon>
        <taxon>Bacillota</taxon>
        <taxon>Bacilli</taxon>
        <taxon>Bacillales</taxon>
        <taxon>Bacillaceae</taxon>
        <taxon>Bacillus</taxon>
        <taxon>Bacillus cereus group</taxon>
    </lineage>
</organism>
<feature type="transmembrane region" description="Helical" evidence="1">
    <location>
        <begin position="51"/>
        <end position="71"/>
    </location>
</feature>